<reference evidence="3" key="1">
    <citation type="journal article" date="2019" name="Int. J. Syst. Evol. Microbiol.">
        <title>The Global Catalogue of Microorganisms (GCM) 10K type strain sequencing project: providing services to taxonomists for standard genome sequencing and annotation.</title>
        <authorList>
            <consortium name="The Broad Institute Genomics Platform"/>
            <consortium name="The Broad Institute Genome Sequencing Center for Infectious Disease"/>
            <person name="Wu L."/>
            <person name="Ma J."/>
        </authorList>
    </citation>
    <scope>NUCLEOTIDE SEQUENCE [LARGE SCALE GENOMIC DNA]</scope>
    <source>
        <strain evidence="3">JCM 17316</strain>
    </source>
</reference>
<keyword evidence="1" id="KW-0812">Transmembrane</keyword>
<sequence>MLADVHFRTLLFADATGKPGTCVGLVALPVLARTTLDAGAAEVGLLTALTTLPLLLTGLPVDARGDRRRKRGILVAADLSRAVLVASVPVAWLSAAGTRWTMIPASVKRPGREQAARPR</sequence>
<keyword evidence="1" id="KW-1133">Transmembrane helix</keyword>
<evidence type="ECO:0000313" key="3">
    <source>
        <dbReference type="Proteomes" id="UP001500266"/>
    </source>
</evidence>
<dbReference type="SUPFAM" id="SSF103473">
    <property type="entry name" value="MFS general substrate transporter"/>
    <property type="match status" value="1"/>
</dbReference>
<keyword evidence="3" id="KW-1185">Reference proteome</keyword>
<evidence type="ECO:0000256" key="1">
    <source>
        <dbReference type="SAM" id="Phobius"/>
    </source>
</evidence>
<gene>
    <name evidence="2" type="ORF">GCM10022416_59540</name>
</gene>
<organism evidence="2 3">
    <name type="scientific">Actinomadura keratinilytica</name>
    <dbReference type="NCBI Taxonomy" id="547461"/>
    <lineage>
        <taxon>Bacteria</taxon>
        <taxon>Bacillati</taxon>
        <taxon>Actinomycetota</taxon>
        <taxon>Actinomycetes</taxon>
        <taxon>Streptosporangiales</taxon>
        <taxon>Thermomonosporaceae</taxon>
        <taxon>Actinomadura</taxon>
    </lineage>
</organism>
<proteinExistence type="predicted"/>
<comment type="caution">
    <text evidence="2">The sequence shown here is derived from an EMBL/GenBank/DDBJ whole genome shotgun (WGS) entry which is preliminary data.</text>
</comment>
<dbReference type="Proteomes" id="UP001500266">
    <property type="component" value="Unassembled WGS sequence"/>
</dbReference>
<dbReference type="EMBL" id="BAABDO010000161">
    <property type="protein sequence ID" value="GAA4157837.1"/>
    <property type="molecule type" value="Genomic_DNA"/>
</dbReference>
<feature type="transmembrane region" description="Helical" evidence="1">
    <location>
        <begin position="43"/>
        <end position="61"/>
    </location>
</feature>
<evidence type="ECO:0000313" key="2">
    <source>
        <dbReference type="EMBL" id="GAA4157837.1"/>
    </source>
</evidence>
<accession>A0ABP7ZHB3</accession>
<dbReference type="InterPro" id="IPR036259">
    <property type="entry name" value="MFS_trans_sf"/>
</dbReference>
<keyword evidence="1" id="KW-0472">Membrane</keyword>
<evidence type="ECO:0008006" key="4">
    <source>
        <dbReference type="Google" id="ProtNLM"/>
    </source>
</evidence>
<dbReference type="RefSeq" id="WP_345025086.1">
    <property type="nucleotide sequence ID" value="NZ_BAABDO010000161.1"/>
</dbReference>
<protein>
    <recommendedName>
        <fullName evidence="4">MFS transporter</fullName>
    </recommendedName>
</protein>
<name>A0ABP7ZHB3_9ACTN</name>